<organism evidence="2 3">
    <name type="scientific">Dovyalis caffra</name>
    <dbReference type="NCBI Taxonomy" id="77055"/>
    <lineage>
        <taxon>Eukaryota</taxon>
        <taxon>Viridiplantae</taxon>
        <taxon>Streptophyta</taxon>
        <taxon>Embryophyta</taxon>
        <taxon>Tracheophyta</taxon>
        <taxon>Spermatophyta</taxon>
        <taxon>Magnoliopsida</taxon>
        <taxon>eudicotyledons</taxon>
        <taxon>Gunneridae</taxon>
        <taxon>Pentapetalae</taxon>
        <taxon>rosids</taxon>
        <taxon>fabids</taxon>
        <taxon>Malpighiales</taxon>
        <taxon>Salicaceae</taxon>
        <taxon>Flacourtieae</taxon>
        <taxon>Dovyalis</taxon>
    </lineage>
</organism>
<sequence>MAKRTNPFKPSVIIENRNIKLDGRTISAAIKLHFLEPLSQNQQNQGRKMSLIRQIVDGMLLDFFASLQPTAQLLIRKAQPNFTGCFAVAVMLLFLQHQQSLGSPPSQATTVDLENQAASSRA</sequence>
<proteinExistence type="predicted"/>
<keyword evidence="3" id="KW-1185">Reference proteome</keyword>
<evidence type="ECO:0000256" key="1">
    <source>
        <dbReference type="SAM" id="MobiDB-lite"/>
    </source>
</evidence>
<dbReference type="AlphaFoldDB" id="A0AAV1SBX2"/>
<name>A0AAV1SBX2_9ROSI</name>
<evidence type="ECO:0000313" key="2">
    <source>
        <dbReference type="EMBL" id="CAK7348956.1"/>
    </source>
</evidence>
<reference evidence="2 3" key="1">
    <citation type="submission" date="2024-01" db="EMBL/GenBank/DDBJ databases">
        <authorList>
            <person name="Waweru B."/>
        </authorList>
    </citation>
    <scope>NUCLEOTIDE SEQUENCE [LARGE SCALE GENOMIC DNA]</scope>
</reference>
<dbReference type="EMBL" id="CAWUPB010001173">
    <property type="protein sequence ID" value="CAK7348956.1"/>
    <property type="molecule type" value="Genomic_DNA"/>
</dbReference>
<dbReference type="Proteomes" id="UP001314170">
    <property type="component" value="Unassembled WGS sequence"/>
</dbReference>
<protein>
    <submittedName>
        <fullName evidence="2">Uncharacterized protein</fullName>
    </submittedName>
</protein>
<comment type="caution">
    <text evidence="2">The sequence shown here is derived from an EMBL/GenBank/DDBJ whole genome shotgun (WGS) entry which is preliminary data.</text>
</comment>
<evidence type="ECO:0000313" key="3">
    <source>
        <dbReference type="Proteomes" id="UP001314170"/>
    </source>
</evidence>
<gene>
    <name evidence="2" type="ORF">DCAF_LOCUS21665</name>
</gene>
<feature type="region of interest" description="Disordered" evidence="1">
    <location>
        <begin position="101"/>
        <end position="122"/>
    </location>
</feature>
<accession>A0AAV1SBX2</accession>